<name>A0AAD5XJU9_9FUNG</name>
<protein>
    <submittedName>
        <fullName evidence="1">Uncharacterized protein</fullName>
    </submittedName>
</protein>
<gene>
    <name evidence="1" type="ORF">HK100_008049</name>
</gene>
<reference evidence="1" key="1">
    <citation type="submission" date="2020-05" db="EMBL/GenBank/DDBJ databases">
        <title>Phylogenomic resolution of chytrid fungi.</title>
        <authorList>
            <person name="Stajich J.E."/>
            <person name="Amses K."/>
            <person name="Simmons R."/>
            <person name="Seto K."/>
            <person name="Myers J."/>
            <person name="Bonds A."/>
            <person name="Quandt C.A."/>
            <person name="Barry K."/>
            <person name="Liu P."/>
            <person name="Grigoriev I."/>
            <person name="Longcore J.E."/>
            <person name="James T.Y."/>
        </authorList>
    </citation>
    <scope>NUCLEOTIDE SEQUENCE</scope>
    <source>
        <strain evidence="1">JEL0513</strain>
    </source>
</reference>
<keyword evidence="2" id="KW-1185">Reference proteome</keyword>
<comment type="caution">
    <text evidence="1">The sequence shown here is derived from an EMBL/GenBank/DDBJ whole genome shotgun (WGS) entry which is preliminary data.</text>
</comment>
<dbReference type="EMBL" id="JADGJH010000386">
    <property type="protein sequence ID" value="KAJ3130425.1"/>
    <property type="molecule type" value="Genomic_DNA"/>
</dbReference>
<dbReference type="AlphaFoldDB" id="A0AAD5XJU9"/>
<sequence>MPVDSDKRVAIVVAVELAAVQLLIPAWTHAHLFEEIQTAKTTASWPIDLTQLPVDIVAYELAAAQLLIPTDEEENYAQFGSTPIAPTPAIPTKNPSTVEIDISKKVSLGPSWTINLALLPDNIAKLEVAAMQLWMPVWMNESPPESTSDIQSRELAEDEGVSETPVYKPKTTIVKLGTVRIKVVEQQQPARKLPAPAQKRTLKSMKSIDAMRGANWPVYYDYAWEHPTGQTDTSRSLLD</sequence>
<proteinExistence type="predicted"/>
<accession>A0AAD5XJU9</accession>
<evidence type="ECO:0000313" key="2">
    <source>
        <dbReference type="Proteomes" id="UP001211907"/>
    </source>
</evidence>
<evidence type="ECO:0000313" key="1">
    <source>
        <dbReference type="EMBL" id="KAJ3130425.1"/>
    </source>
</evidence>
<dbReference type="Proteomes" id="UP001211907">
    <property type="component" value="Unassembled WGS sequence"/>
</dbReference>
<organism evidence="1 2">
    <name type="scientific">Physocladia obscura</name>
    <dbReference type="NCBI Taxonomy" id="109957"/>
    <lineage>
        <taxon>Eukaryota</taxon>
        <taxon>Fungi</taxon>
        <taxon>Fungi incertae sedis</taxon>
        <taxon>Chytridiomycota</taxon>
        <taxon>Chytridiomycota incertae sedis</taxon>
        <taxon>Chytridiomycetes</taxon>
        <taxon>Chytridiales</taxon>
        <taxon>Chytriomycetaceae</taxon>
        <taxon>Physocladia</taxon>
    </lineage>
</organism>